<dbReference type="OrthoDB" id="1828042at2759"/>
<reference evidence="1 2" key="1">
    <citation type="submission" date="2019-07" db="EMBL/GenBank/DDBJ databases">
        <title>De Novo Assembly of kiwifruit Actinidia rufa.</title>
        <authorList>
            <person name="Sugita-Konishi S."/>
            <person name="Sato K."/>
            <person name="Mori E."/>
            <person name="Abe Y."/>
            <person name="Kisaki G."/>
            <person name="Hamano K."/>
            <person name="Suezawa K."/>
            <person name="Otani M."/>
            <person name="Fukuda T."/>
            <person name="Manabe T."/>
            <person name="Gomi K."/>
            <person name="Tabuchi M."/>
            <person name="Akimitsu K."/>
            <person name="Kataoka I."/>
        </authorList>
    </citation>
    <scope>NUCLEOTIDE SEQUENCE [LARGE SCALE GENOMIC DNA]</scope>
    <source>
        <strain evidence="2">cv. Fuchu</strain>
    </source>
</reference>
<gene>
    <name evidence="1" type="ORF">Acr_24g0004050</name>
</gene>
<evidence type="ECO:0000313" key="1">
    <source>
        <dbReference type="EMBL" id="GFZ14215.1"/>
    </source>
</evidence>
<dbReference type="Proteomes" id="UP000585474">
    <property type="component" value="Unassembled WGS sequence"/>
</dbReference>
<proteinExistence type="predicted"/>
<accession>A0A7J0GTP0</accession>
<name>A0A7J0GTP0_9ERIC</name>
<dbReference type="EMBL" id="BJWL01000024">
    <property type="protein sequence ID" value="GFZ14215.1"/>
    <property type="molecule type" value="Genomic_DNA"/>
</dbReference>
<comment type="caution">
    <text evidence="1">The sequence shown here is derived from an EMBL/GenBank/DDBJ whole genome shotgun (WGS) entry which is preliminary data.</text>
</comment>
<evidence type="ECO:0000313" key="2">
    <source>
        <dbReference type="Proteomes" id="UP000585474"/>
    </source>
</evidence>
<keyword evidence="2" id="KW-1185">Reference proteome</keyword>
<sequence>MAKHHLLDGTVARPKKGLLRGYPRNVKGWKKIFFFVSGDGWEFPKGAGREVGVPMAPRSWGVPRDEPDRFGEVASSIEQKGLYSGPNLLKSKTFYRCFKLSKPKVPRMLARNDLTLPPHRAMWVSLAIPEMIYPEATILEIAR</sequence>
<organism evidence="1 2">
    <name type="scientific">Actinidia rufa</name>
    <dbReference type="NCBI Taxonomy" id="165716"/>
    <lineage>
        <taxon>Eukaryota</taxon>
        <taxon>Viridiplantae</taxon>
        <taxon>Streptophyta</taxon>
        <taxon>Embryophyta</taxon>
        <taxon>Tracheophyta</taxon>
        <taxon>Spermatophyta</taxon>
        <taxon>Magnoliopsida</taxon>
        <taxon>eudicotyledons</taxon>
        <taxon>Gunneridae</taxon>
        <taxon>Pentapetalae</taxon>
        <taxon>asterids</taxon>
        <taxon>Ericales</taxon>
        <taxon>Actinidiaceae</taxon>
        <taxon>Actinidia</taxon>
    </lineage>
</organism>
<protein>
    <submittedName>
        <fullName evidence="1">Uncharacterized protein</fullName>
    </submittedName>
</protein>
<dbReference type="AlphaFoldDB" id="A0A7J0GTP0"/>